<protein>
    <submittedName>
        <fullName evidence="1">Uncharacterized protein</fullName>
    </submittedName>
</protein>
<dbReference type="STRING" id="1265861.BCAMP_00445"/>
<dbReference type="Proteomes" id="UP000019243">
    <property type="component" value="Unassembled WGS sequence"/>
</dbReference>
<dbReference type="EMBL" id="AODH01000001">
    <property type="protein sequence ID" value="EUJ42218.1"/>
    <property type="molecule type" value="Genomic_DNA"/>
</dbReference>
<gene>
    <name evidence="1" type="ORF">BCAMP_00445</name>
</gene>
<name>W7DAD0_9LIST</name>
<dbReference type="AlphaFoldDB" id="W7DAD0"/>
<proteinExistence type="predicted"/>
<reference evidence="1 2" key="1">
    <citation type="submission" date="2012-12" db="EMBL/GenBank/DDBJ databases">
        <title>Novel taxa of Listeriaceae from agricultural environments in the United States.</title>
        <authorList>
            <person name="den Bakker H.C."/>
            <person name="Allred A."/>
            <person name="Warchocki S."/>
            <person name="Wright E.M."/>
            <person name="Burrell A."/>
            <person name="Nightingale K.K."/>
            <person name="Kephart D."/>
            <person name="Wiedmann M."/>
        </authorList>
    </citation>
    <scope>NUCLEOTIDE SEQUENCE [LARGE SCALE GENOMIC DNA]</scope>
    <source>
        <strain evidence="1 2">FSL F6-1037</strain>
    </source>
</reference>
<dbReference type="RefSeq" id="WP_035312783.1">
    <property type="nucleotide sequence ID" value="NZ_AODH01000001.1"/>
</dbReference>
<evidence type="ECO:0000313" key="2">
    <source>
        <dbReference type="Proteomes" id="UP000019243"/>
    </source>
</evidence>
<organism evidence="1 2">
    <name type="scientific">Brochothrix campestris FSL F6-1037</name>
    <dbReference type="NCBI Taxonomy" id="1265861"/>
    <lineage>
        <taxon>Bacteria</taxon>
        <taxon>Bacillati</taxon>
        <taxon>Bacillota</taxon>
        <taxon>Bacilli</taxon>
        <taxon>Bacillales</taxon>
        <taxon>Listeriaceae</taxon>
        <taxon>Brochothrix</taxon>
    </lineage>
</organism>
<accession>W7DAD0</accession>
<sequence>MKTWKVEIEELQQQILNQINPVLLSNTAIMKLENWFSSHPTVHKYSQDNNLIFSNTTDKANYISLLEKNTYFKSFPQELIPVLENEHIHLHFDAEVIGKASVHIAIIEYSHVEKRTSTLYSIQAPITHTLSDMTKEIRIAMKISGKGMVILKKGEIKRIDQVNKNKDISKAAPQQLLKKSNKNQ</sequence>
<keyword evidence="2" id="KW-1185">Reference proteome</keyword>
<comment type="caution">
    <text evidence="1">The sequence shown here is derived from an EMBL/GenBank/DDBJ whole genome shotgun (WGS) entry which is preliminary data.</text>
</comment>
<evidence type="ECO:0000313" key="1">
    <source>
        <dbReference type="EMBL" id="EUJ42218.1"/>
    </source>
</evidence>